<feature type="transmembrane region" description="Helical" evidence="1">
    <location>
        <begin position="40"/>
        <end position="61"/>
    </location>
</feature>
<dbReference type="Proteomes" id="UP000487649">
    <property type="component" value="Unassembled WGS sequence"/>
</dbReference>
<dbReference type="EMBL" id="WMQE01000002">
    <property type="protein sequence ID" value="MTK20005.1"/>
    <property type="molecule type" value="Genomic_DNA"/>
</dbReference>
<feature type="transmembrane region" description="Helical" evidence="1">
    <location>
        <begin position="9"/>
        <end position="28"/>
    </location>
</feature>
<feature type="transmembrane region" description="Helical" evidence="1">
    <location>
        <begin position="123"/>
        <end position="146"/>
    </location>
</feature>
<reference evidence="2 3" key="1">
    <citation type="journal article" date="2019" name="Nat. Med.">
        <title>A library of human gut bacterial isolates paired with longitudinal multiomics data enables mechanistic microbiome research.</title>
        <authorList>
            <person name="Poyet M."/>
            <person name="Groussin M."/>
            <person name="Gibbons S.M."/>
            <person name="Avila-Pacheco J."/>
            <person name="Jiang X."/>
            <person name="Kearney S.M."/>
            <person name="Perrotta A.R."/>
            <person name="Berdy B."/>
            <person name="Zhao S."/>
            <person name="Lieberman T.D."/>
            <person name="Swanson P.K."/>
            <person name="Smith M."/>
            <person name="Roesemann S."/>
            <person name="Alexander J.E."/>
            <person name="Rich S.A."/>
            <person name="Livny J."/>
            <person name="Vlamakis H."/>
            <person name="Clish C."/>
            <person name="Bullock K."/>
            <person name="Deik A."/>
            <person name="Scott J."/>
            <person name="Pierce K.A."/>
            <person name="Xavier R.J."/>
            <person name="Alm E.J."/>
        </authorList>
    </citation>
    <scope>NUCLEOTIDE SEQUENCE [LARGE SCALE GENOMIC DNA]</scope>
    <source>
        <strain evidence="2 3">BIOML-A198</strain>
    </source>
</reference>
<organism evidence="2 3">
    <name type="scientific">Turicibacter sanguinis</name>
    <dbReference type="NCBI Taxonomy" id="154288"/>
    <lineage>
        <taxon>Bacteria</taxon>
        <taxon>Bacillati</taxon>
        <taxon>Bacillota</taxon>
        <taxon>Erysipelotrichia</taxon>
        <taxon>Erysipelotrichales</taxon>
        <taxon>Turicibacteraceae</taxon>
        <taxon>Turicibacter</taxon>
    </lineage>
</organism>
<evidence type="ECO:0000313" key="2">
    <source>
        <dbReference type="EMBL" id="MTK20005.1"/>
    </source>
</evidence>
<feature type="transmembrane region" description="Helical" evidence="1">
    <location>
        <begin position="82"/>
        <end position="111"/>
    </location>
</feature>
<keyword evidence="1" id="KW-0472">Membrane</keyword>
<comment type="caution">
    <text evidence="2">The sequence shown here is derived from an EMBL/GenBank/DDBJ whole genome shotgun (WGS) entry which is preliminary data.</text>
</comment>
<dbReference type="OrthoDB" id="7062363at2"/>
<evidence type="ECO:0000256" key="1">
    <source>
        <dbReference type="SAM" id="Phobius"/>
    </source>
</evidence>
<keyword evidence="1" id="KW-0812">Transmembrane</keyword>
<dbReference type="InterPro" id="IPR021529">
    <property type="entry name" value="DUF2798"/>
</dbReference>
<proteinExistence type="predicted"/>
<evidence type="ECO:0000313" key="3">
    <source>
        <dbReference type="Proteomes" id="UP000487649"/>
    </source>
</evidence>
<dbReference type="Pfam" id="PF11391">
    <property type="entry name" value="DUF2798"/>
    <property type="match status" value="2"/>
</dbReference>
<keyword evidence="1" id="KW-1133">Transmembrane helix</keyword>
<sequence>MPKTKIQKLFFAVLTVFITVHLFVFYNVAIEMGGMSNQVFVTSLKIVPIELIFALLIEIFIAGPLSEKLAFSMIDFKKDSQVIITTVFICSTIVFMCPLMSLVSTILFHGFTSELIATWFQNIVINLPFAFFTQIFFVQPFVRYIFRFVFKHQLDNEKQYDTNEIEVA</sequence>
<dbReference type="RefSeq" id="WP_006784783.1">
    <property type="nucleotide sequence ID" value="NZ_CABJBH010000021.1"/>
</dbReference>
<accession>A0A9X4XDS0</accession>
<protein>
    <submittedName>
        <fullName evidence="2">DUF2798 domain-containing protein</fullName>
    </submittedName>
</protein>
<name>A0A9X4XDS0_9FIRM</name>
<gene>
    <name evidence="2" type="ORF">GMA92_00950</name>
</gene>
<dbReference type="AlphaFoldDB" id="A0A9X4XDS0"/>